<protein>
    <recommendedName>
        <fullName evidence="2">histidine kinase</fullName>
        <ecNumber evidence="2">2.7.13.3</ecNumber>
    </recommendedName>
</protein>
<dbReference type="SMART" id="SM00388">
    <property type="entry name" value="HisKA"/>
    <property type="match status" value="1"/>
</dbReference>
<keyword evidence="3 5" id="KW-0597">Phosphoprotein</keyword>
<reference evidence="10" key="1">
    <citation type="submission" date="2023-06" db="EMBL/GenBank/DDBJ databases">
        <title>Genomic of Agaribacillus aureum.</title>
        <authorList>
            <person name="Wang G."/>
        </authorList>
    </citation>
    <scope>NUCLEOTIDE SEQUENCE</scope>
    <source>
        <strain evidence="10">BMA12</strain>
    </source>
</reference>
<dbReference type="InterPro" id="IPR035965">
    <property type="entry name" value="PAS-like_dom_sf"/>
</dbReference>
<dbReference type="PROSITE" id="PS50110">
    <property type="entry name" value="RESPONSE_REGULATORY"/>
    <property type="match status" value="2"/>
</dbReference>
<dbReference type="Gene3D" id="1.10.287.130">
    <property type="match status" value="1"/>
</dbReference>
<dbReference type="Proteomes" id="UP001172083">
    <property type="component" value="Unassembled WGS sequence"/>
</dbReference>
<feature type="domain" description="PAS" evidence="8">
    <location>
        <begin position="136"/>
        <end position="207"/>
    </location>
</feature>
<feature type="modified residue" description="4-aspartylphosphate" evidence="5">
    <location>
        <position position="57"/>
    </location>
</feature>
<evidence type="ECO:0000259" key="7">
    <source>
        <dbReference type="PROSITE" id="PS50110"/>
    </source>
</evidence>
<dbReference type="SUPFAM" id="SSF52172">
    <property type="entry name" value="CheY-like"/>
    <property type="match status" value="2"/>
</dbReference>
<evidence type="ECO:0000259" key="9">
    <source>
        <dbReference type="PROSITE" id="PS50113"/>
    </source>
</evidence>
<dbReference type="PANTHER" id="PTHR45339">
    <property type="entry name" value="HYBRID SIGNAL TRANSDUCTION HISTIDINE KINASE J"/>
    <property type="match status" value="1"/>
</dbReference>
<dbReference type="CDD" id="cd16922">
    <property type="entry name" value="HATPase_EvgS-ArcB-TorS-like"/>
    <property type="match status" value="1"/>
</dbReference>
<dbReference type="Gene3D" id="3.30.565.10">
    <property type="entry name" value="Histidine kinase-like ATPase, C-terminal domain"/>
    <property type="match status" value="1"/>
</dbReference>
<dbReference type="PROSITE" id="PS50109">
    <property type="entry name" value="HIS_KIN"/>
    <property type="match status" value="1"/>
</dbReference>
<evidence type="ECO:0000256" key="4">
    <source>
        <dbReference type="ARBA" id="ARBA00023012"/>
    </source>
</evidence>
<evidence type="ECO:0000313" key="11">
    <source>
        <dbReference type="Proteomes" id="UP001172083"/>
    </source>
</evidence>
<dbReference type="Pfam" id="PF00512">
    <property type="entry name" value="HisKA"/>
    <property type="match status" value="1"/>
</dbReference>
<dbReference type="InterPro" id="IPR000700">
    <property type="entry name" value="PAS-assoc_C"/>
</dbReference>
<comment type="caution">
    <text evidence="10">The sequence shown here is derived from an EMBL/GenBank/DDBJ whole genome shotgun (WGS) entry which is preliminary data.</text>
</comment>
<dbReference type="SMART" id="SM00086">
    <property type="entry name" value="PAC"/>
    <property type="match status" value="1"/>
</dbReference>
<dbReference type="Pfam" id="PF02518">
    <property type="entry name" value="HATPase_c"/>
    <property type="match status" value="1"/>
</dbReference>
<dbReference type="EC" id="2.7.13.3" evidence="2"/>
<feature type="domain" description="PAC" evidence="9">
    <location>
        <begin position="210"/>
        <end position="262"/>
    </location>
</feature>
<dbReference type="RefSeq" id="WP_346756995.1">
    <property type="nucleotide sequence ID" value="NZ_JAUJEB010000001.1"/>
</dbReference>
<evidence type="ECO:0000313" key="10">
    <source>
        <dbReference type="EMBL" id="MDN5211665.1"/>
    </source>
</evidence>
<evidence type="ECO:0000259" key="8">
    <source>
        <dbReference type="PROSITE" id="PS50112"/>
    </source>
</evidence>
<gene>
    <name evidence="10" type="ORF">QQ020_06375</name>
</gene>
<dbReference type="PROSITE" id="PS50112">
    <property type="entry name" value="PAS"/>
    <property type="match status" value="1"/>
</dbReference>
<dbReference type="CDD" id="cd00082">
    <property type="entry name" value="HisKA"/>
    <property type="match status" value="1"/>
</dbReference>
<dbReference type="SUPFAM" id="SSF55785">
    <property type="entry name" value="PYP-like sensor domain (PAS domain)"/>
    <property type="match status" value="1"/>
</dbReference>
<dbReference type="SUPFAM" id="SSF55874">
    <property type="entry name" value="ATPase domain of HSP90 chaperone/DNA topoisomerase II/histidine kinase"/>
    <property type="match status" value="1"/>
</dbReference>
<dbReference type="PANTHER" id="PTHR45339:SF1">
    <property type="entry name" value="HYBRID SIGNAL TRANSDUCTION HISTIDINE KINASE J"/>
    <property type="match status" value="1"/>
</dbReference>
<evidence type="ECO:0000256" key="2">
    <source>
        <dbReference type="ARBA" id="ARBA00012438"/>
    </source>
</evidence>
<accession>A0ABT8L1U9</accession>
<dbReference type="NCBIfam" id="TIGR00229">
    <property type="entry name" value="sensory_box"/>
    <property type="match status" value="1"/>
</dbReference>
<dbReference type="SMART" id="SM00387">
    <property type="entry name" value="HATPase_c"/>
    <property type="match status" value="1"/>
</dbReference>
<dbReference type="CDD" id="cd17546">
    <property type="entry name" value="REC_hyHK_CKI1_RcsC-like"/>
    <property type="match status" value="1"/>
</dbReference>
<keyword evidence="11" id="KW-1185">Reference proteome</keyword>
<dbReference type="InterPro" id="IPR003661">
    <property type="entry name" value="HisK_dim/P_dom"/>
</dbReference>
<dbReference type="InterPro" id="IPR001789">
    <property type="entry name" value="Sig_transdc_resp-reg_receiver"/>
</dbReference>
<feature type="domain" description="Response regulatory" evidence="7">
    <location>
        <begin position="6"/>
        <end position="118"/>
    </location>
</feature>
<dbReference type="InterPro" id="IPR004358">
    <property type="entry name" value="Sig_transdc_His_kin-like_C"/>
</dbReference>
<dbReference type="InterPro" id="IPR000014">
    <property type="entry name" value="PAS"/>
</dbReference>
<dbReference type="CDD" id="cd00130">
    <property type="entry name" value="PAS"/>
    <property type="match status" value="1"/>
</dbReference>
<dbReference type="InterPro" id="IPR003594">
    <property type="entry name" value="HATPase_dom"/>
</dbReference>
<dbReference type="Gene3D" id="3.30.450.20">
    <property type="entry name" value="PAS domain"/>
    <property type="match status" value="1"/>
</dbReference>
<dbReference type="EMBL" id="JAUJEB010000001">
    <property type="protein sequence ID" value="MDN5211665.1"/>
    <property type="molecule type" value="Genomic_DNA"/>
</dbReference>
<dbReference type="InterPro" id="IPR036890">
    <property type="entry name" value="HATPase_C_sf"/>
</dbReference>
<evidence type="ECO:0000256" key="1">
    <source>
        <dbReference type="ARBA" id="ARBA00000085"/>
    </source>
</evidence>
<evidence type="ECO:0000256" key="3">
    <source>
        <dbReference type="ARBA" id="ARBA00022553"/>
    </source>
</evidence>
<dbReference type="Pfam" id="PF00072">
    <property type="entry name" value="Response_reg"/>
    <property type="match status" value="2"/>
</dbReference>
<dbReference type="InterPro" id="IPR011006">
    <property type="entry name" value="CheY-like_superfamily"/>
</dbReference>
<comment type="catalytic activity">
    <reaction evidence="1">
        <text>ATP + protein L-histidine = ADP + protein N-phospho-L-histidine.</text>
        <dbReference type="EC" id="2.7.13.3"/>
    </reaction>
</comment>
<dbReference type="InterPro" id="IPR001610">
    <property type="entry name" value="PAC"/>
</dbReference>
<evidence type="ECO:0000256" key="5">
    <source>
        <dbReference type="PROSITE-ProRule" id="PRU00169"/>
    </source>
</evidence>
<proteinExistence type="predicted"/>
<organism evidence="10 11">
    <name type="scientific">Agaribacillus aureus</name>
    <dbReference type="NCBI Taxonomy" id="3051825"/>
    <lineage>
        <taxon>Bacteria</taxon>
        <taxon>Pseudomonadati</taxon>
        <taxon>Bacteroidota</taxon>
        <taxon>Cytophagia</taxon>
        <taxon>Cytophagales</taxon>
        <taxon>Splendidivirgaceae</taxon>
        <taxon>Agaribacillus</taxon>
    </lineage>
</organism>
<keyword evidence="4" id="KW-0902">Two-component regulatory system</keyword>
<dbReference type="SUPFAM" id="SSF47384">
    <property type="entry name" value="Homodimeric domain of signal transducing histidine kinase"/>
    <property type="match status" value="1"/>
</dbReference>
<evidence type="ECO:0000259" key="6">
    <source>
        <dbReference type="PROSITE" id="PS50109"/>
    </source>
</evidence>
<dbReference type="SMART" id="SM00448">
    <property type="entry name" value="REC"/>
    <property type="match status" value="2"/>
</dbReference>
<feature type="domain" description="Response regulatory" evidence="7">
    <location>
        <begin position="524"/>
        <end position="642"/>
    </location>
</feature>
<dbReference type="InterPro" id="IPR005467">
    <property type="entry name" value="His_kinase_dom"/>
</dbReference>
<dbReference type="Pfam" id="PF13426">
    <property type="entry name" value="PAS_9"/>
    <property type="match status" value="1"/>
</dbReference>
<feature type="domain" description="Histidine kinase" evidence="6">
    <location>
        <begin position="280"/>
        <end position="501"/>
    </location>
</feature>
<dbReference type="Gene3D" id="3.40.50.2300">
    <property type="match status" value="2"/>
</dbReference>
<dbReference type="CDD" id="cd00156">
    <property type="entry name" value="REC"/>
    <property type="match status" value="1"/>
</dbReference>
<feature type="modified residue" description="4-aspartylphosphate" evidence="5">
    <location>
        <position position="573"/>
    </location>
</feature>
<name>A0ABT8L1U9_9BACT</name>
<dbReference type="InterPro" id="IPR036097">
    <property type="entry name" value="HisK_dim/P_sf"/>
</dbReference>
<sequence length="656" mass="74433">MKVNSRILLIEDDPIDQMAFERFVKMEELNFEYDIADSVQQASEKLSANEYDVIITDYMLGDGNAFDILNLGHRIPLIFTSGVGDEEIIVKAMKKGASDYLIKDTSRNYLKVLPLTIDKTIRRSLAEKRLLAVEEELKQLSIVASQTSNAVIIFDSELKIEWVNEAFCKMTGYSFLETKGSSGEILRKDTKNIFKINAVVEQVIKGKKSYTYENLNLTKDGEEYWALTTLTPIIDVSGDIHKIIAIESDITANKKVEQELIVAKEKAEESTRIKEEFLANMSHEIRTPLNGIKGFTDLLVKNEHYPEQEKYLEAIQFSTKNLLIIINDILDFSKIEAGKMELEQTEFYFRDLIESIFNSFIFQVKEKGLEISKKIEEKIPETLVGDPVRINQVITNLMSNALKFTEKGSIELIVEEISRKGDDINLQFKVKDSGIGIPEDKLDYIFTSFSQASSSTTRKYGGTGLGLAIVKNIVNLFKGQIRVESTEGIGSVFIFDLHLEIAKNQNILKEIEKPDQKIDISGIKILVAEDYPMNQLLINETLSSWDVETEIVENGKLAFEKVQENEYDLILMDVNMPEMGGLEASRLIRDQLNEPQKSIPIIAMTAGALKGDKEKCIEAGMNDYVSKPFDQDELFLKIANFFSLRKKELAKMNQEN</sequence>
<dbReference type="PROSITE" id="PS50113">
    <property type="entry name" value="PAC"/>
    <property type="match status" value="1"/>
</dbReference>
<dbReference type="PRINTS" id="PR00344">
    <property type="entry name" value="BCTRLSENSOR"/>
</dbReference>